<dbReference type="PANTHER" id="PTHR23427:SF2">
    <property type="entry name" value="SURFEIT LOCUS PROTEIN 1"/>
    <property type="match status" value="1"/>
</dbReference>
<dbReference type="Pfam" id="PF02104">
    <property type="entry name" value="SURF1"/>
    <property type="match status" value="1"/>
</dbReference>
<evidence type="ECO:0000256" key="6">
    <source>
        <dbReference type="RuleBase" id="RU363076"/>
    </source>
</evidence>
<organism evidence="7 8">
    <name type="scientific">Pseudoalteromonas aliena</name>
    <dbReference type="NCBI Taxonomy" id="247523"/>
    <lineage>
        <taxon>Bacteria</taxon>
        <taxon>Pseudomonadati</taxon>
        <taxon>Pseudomonadota</taxon>
        <taxon>Gammaproteobacteria</taxon>
        <taxon>Alteromonadales</taxon>
        <taxon>Pseudoalteromonadaceae</taxon>
        <taxon>Pseudoalteromonas</taxon>
    </lineage>
</organism>
<keyword evidence="4 6" id="KW-1133">Transmembrane helix</keyword>
<gene>
    <name evidence="7" type="ORF">B0W48_07245</name>
</gene>
<dbReference type="KEGG" id="paln:B0W48_07245"/>
<keyword evidence="3 6" id="KW-0812">Transmembrane</keyword>
<evidence type="ECO:0000313" key="7">
    <source>
        <dbReference type="EMBL" id="AQP99612.1"/>
    </source>
</evidence>
<evidence type="ECO:0000256" key="4">
    <source>
        <dbReference type="ARBA" id="ARBA00022989"/>
    </source>
</evidence>
<keyword evidence="6" id="KW-1003">Cell membrane</keyword>
<comment type="similarity">
    <text evidence="2 6">Belongs to the SURF1 family.</text>
</comment>
<dbReference type="RefSeq" id="WP_077536372.1">
    <property type="nucleotide sequence ID" value="NZ_CP019628.1"/>
</dbReference>
<dbReference type="GO" id="GO:0005886">
    <property type="term" value="C:plasma membrane"/>
    <property type="evidence" value="ECO:0007669"/>
    <property type="project" value="UniProtKB-SubCell"/>
</dbReference>
<dbReference type="InterPro" id="IPR045214">
    <property type="entry name" value="Surf1/Surf4"/>
</dbReference>
<sequence length="246" mass="27817">MQLVLWHKQKFSSIISLCMVVVVVLVCVRLGFWQLQRGEQKQQQLIAIAELQTHGVMSWPQLLNLPDSWNKTGVLVELKGQFVQNHYWLLDNQVYKGQVGYDLLALLKPDNDPKVILVNLGWIKAPISRDVLPQVTLPNGDFILKAQIKENNLSGFTLENKATNNDLPTRIQSIDLNMLSAQSQQSLVNFMAYRQGSGDEIAIPHYEAVVMSPQKHSAYAVQWFLIAVACVVVAIFASKKRTHNEK</sequence>
<keyword evidence="5 6" id="KW-0472">Membrane</keyword>
<dbReference type="CDD" id="cd06662">
    <property type="entry name" value="SURF1"/>
    <property type="match status" value="1"/>
</dbReference>
<evidence type="ECO:0000256" key="5">
    <source>
        <dbReference type="ARBA" id="ARBA00023136"/>
    </source>
</evidence>
<accession>A0A1Q2GX03</accession>
<reference evidence="7 8" key="1">
    <citation type="submission" date="2017-02" db="EMBL/GenBank/DDBJ databases">
        <title>Complete genome sequence of the cold-active Pseudoalteromonas aliena strain EH1 isolated from Arctic seawater.</title>
        <authorList>
            <person name="Kim E."/>
            <person name="Heo E."/>
            <person name="Kim H."/>
            <person name="Kim D."/>
        </authorList>
    </citation>
    <scope>NUCLEOTIDE SEQUENCE [LARGE SCALE GENOMIC DNA]</scope>
    <source>
        <strain evidence="7 8">EH1</strain>
    </source>
</reference>
<dbReference type="EMBL" id="CP019628">
    <property type="protein sequence ID" value="AQP99612.1"/>
    <property type="molecule type" value="Genomic_DNA"/>
</dbReference>
<dbReference type="Proteomes" id="UP000188243">
    <property type="component" value="Chromosome"/>
</dbReference>
<evidence type="ECO:0000256" key="1">
    <source>
        <dbReference type="ARBA" id="ARBA00004370"/>
    </source>
</evidence>
<proteinExistence type="inferred from homology"/>
<dbReference type="PANTHER" id="PTHR23427">
    <property type="entry name" value="SURFEIT LOCUS PROTEIN"/>
    <property type="match status" value="1"/>
</dbReference>
<dbReference type="InterPro" id="IPR002994">
    <property type="entry name" value="Surf1/Shy1"/>
</dbReference>
<evidence type="ECO:0000313" key="8">
    <source>
        <dbReference type="Proteomes" id="UP000188243"/>
    </source>
</evidence>
<evidence type="ECO:0000256" key="2">
    <source>
        <dbReference type="ARBA" id="ARBA00007165"/>
    </source>
</evidence>
<evidence type="ECO:0000256" key="3">
    <source>
        <dbReference type="ARBA" id="ARBA00022692"/>
    </source>
</evidence>
<feature type="transmembrane region" description="Helical" evidence="6">
    <location>
        <begin position="219"/>
        <end position="237"/>
    </location>
</feature>
<dbReference type="AlphaFoldDB" id="A0A1Q2GX03"/>
<comment type="subcellular location">
    <subcellularLocation>
        <location evidence="6">Cell membrane</location>
        <topology evidence="6">Multi-pass membrane protein</topology>
    </subcellularLocation>
    <subcellularLocation>
        <location evidence="1">Membrane</location>
    </subcellularLocation>
</comment>
<protein>
    <recommendedName>
        <fullName evidence="6">SURF1-like protein</fullName>
    </recommendedName>
</protein>
<dbReference type="PROSITE" id="PS50895">
    <property type="entry name" value="SURF1"/>
    <property type="match status" value="1"/>
</dbReference>
<dbReference type="STRING" id="247523.B0W48_07245"/>
<name>A0A1Q2GX03_9GAMM</name>
<feature type="transmembrane region" description="Helical" evidence="6">
    <location>
        <begin position="12"/>
        <end position="33"/>
    </location>
</feature>